<comment type="similarity">
    <text evidence="1">Belongs to the ROK (NagC/XylR) family.</text>
</comment>
<dbReference type="AlphaFoldDB" id="A0A849BNP3"/>
<dbReference type="Gene3D" id="3.30.420.40">
    <property type="match status" value="2"/>
</dbReference>
<dbReference type="EMBL" id="JABEMA010000091">
    <property type="protein sequence ID" value="NNH23035.1"/>
    <property type="molecule type" value="Genomic_DNA"/>
</dbReference>
<comment type="caution">
    <text evidence="2">The sequence shown here is derived from an EMBL/GenBank/DDBJ whole genome shotgun (WGS) entry which is preliminary data.</text>
</comment>
<name>A0A849BNP3_9ACTN</name>
<dbReference type="InterPro" id="IPR036390">
    <property type="entry name" value="WH_DNA-bd_sf"/>
</dbReference>
<evidence type="ECO:0000313" key="3">
    <source>
        <dbReference type="Proteomes" id="UP000555552"/>
    </source>
</evidence>
<dbReference type="SUPFAM" id="SSF46785">
    <property type="entry name" value="Winged helix' DNA-binding domain"/>
    <property type="match status" value="1"/>
</dbReference>
<dbReference type="PROSITE" id="PS01125">
    <property type="entry name" value="ROK"/>
    <property type="match status" value="1"/>
</dbReference>
<evidence type="ECO:0000256" key="1">
    <source>
        <dbReference type="ARBA" id="ARBA00006479"/>
    </source>
</evidence>
<evidence type="ECO:0000313" key="2">
    <source>
        <dbReference type="EMBL" id="NNH23035.1"/>
    </source>
</evidence>
<proteinExistence type="inferred from homology"/>
<dbReference type="PANTHER" id="PTHR18964:SF149">
    <property type="entry name" value="BIFUNCTIONAL UDP-N-ACETYLGLUCOSAMINE 2-EPIMERASE_N-ACETYLMANNOSAMINE KINASE"/>
    <property type="match status" value="1"/>
</dbReference>
<dbReference type="PANTHER" id="PTHR18964">
    <property type="entry name" value="ROK (REPRESSOR, ORF, KINASE) FAMILY"/>
    <property type="match status" value="1"/>
</dbReference>
<dbReference type="Pfam" id="PF00480">
    <property type="entry name" value="ROK"/>
    <property type="match status" value="1"/>
</dbReference>
<dbReference type="InterPro" id="IPR049874">
    <property type="entry name" value="ROK_cs"/>
</dbReference>
<dbReference type="InterPro" id="IPR000600">
    <property type="entry name" value="ROK"/>
</dbReference>
<gene>
    <name evidence="2" type="ORF">HLB09_08010</name>
</gene>
<dbReference type="Gene3D" id="1.10.10.10">
    <property type="entry name" value="Winged helix-like DNA-binding domain superfamily/Winged helix DNA-binding domain"/>
    <property type="match status" value="1"/>
</dbReference>
<keyword evidence="3" id="KW-1185">Reference proteome</keyword>
<reference evidence="2 3" key="1">
    <citation type="submission" date="2020-05" db="EMBL/GenBank/DDBJ databases">
        <title>MicrobeNet Type strains.</title>
        <authorList>
            <person name="Nicholson A.C."/>
        </authorList>
    </citation>
    <scope>NUCLEOTIDE SEQUENCE [LARGE SCALE GENOMIC DNA]</scope>
    <source>
        <strain evidence="2 3">JCM 14547</strain>
    </source>
</reference>
<dbReference type="SUPFAM" id="SSF53067">
    <property type="entry name" value="Actin-like ATPase domain"/>
    <property type="match status" value="1"/>
</dbReference>
<dbReference type="InterPro" id="IPR043129">
    <property type="entry name" value="ATPase_NBD"/>
</dbReference>
<dbReference type="InterPro" id="IPR036388">
    <property type="entry name" value="WH-like_DNA-bd_sf"/>
</dbReference>
<sequence length="402" mass="41008">MPGSPSARRVGAAVTRRRRCVTPARWAPLEGSALAVALEVLRHGPLSRSDLARRLDLSRGSLTRLSRPLVDAGLLVELEGPGTSGSRPLDVATGRHRFVGVKVTADAVHAVATDLRARTLAVREQPLVGTSPADVVEAVAGLVTDLDGDTTAGGGAPVTAVGVGVGGLVEGRSRVRSARYLRWEDVDLGELLSDRLGLPVVVDNDVLSLARAEQWFGAAGACDHFAVLTIGEGVGYALVVHDRVVAGPDAGVGLLGHVPLAPTGPTCPLGHVGCADAMLTVGGVEARASVALRRPVAYADVLALAAAGDPAAARVVEDAARALGRLVALVANTTMPQKVVVSGDGVALAETGRAALLAAVAADRDPRARDVDVDVQAVGFAEWARGAAVTAIQTSVLGSRVL</sequence>
<protein>
    <submittedName>
        <fullName evidence="2">ROK family transcriptional regulator</fullName>
    </submittedName>
</protein>
<organism evidence="2 3">
    <name type="scientific">Pseudokineococcus marinus</name>
    <dbReference type="NCBI Taxonomy" id="351215"/>
    <lineage>
        <taxon>Bacteria</taxon>
        <taxon>Bacillati</taxon>
        <taxon>Actinomycetota</taxon>
        <taxon>Actinomycetes</taxon>
        <taxon>Kineosporiales</taxon>
        <taxon>Kineosporiaceae</taxon>
        <taxon>Pseudokineococcus</taxon>
    </lineage>
</organism>
<dbReference type="Proteomes" id="UP000555552">
    <property type="component" value="Unassembled WGS sequence"/>
</dbReference>
<accession>A0A849BNP3</accession>